<dbReference type="NCBIfam" id="NF001325">
    <property type="entry name" value="PRK00259.1-3"/>
    <property type="match status" value="1"/>
</dbReference>
<comment type="caution">
    <text evidence="5">Lacks conserved residue(s) required for the propagation of feature annotation.</text>
</comment>
<feature type="transmembrane region" description="Helical" evidence="5">
    <location>
        <begin position="80"/>
        <end position="100"/>
    </location>
</feature>
<feature type="transmembrane region" description="Helical" evidence="5">
    <location>
        <begin position="49"/>
        <end position="68"/>
    </location>
</feature>
<evidence type="ECO:0000256" key="4">
    <source>
        <dbReference type="ARBA" id="ARBA00023136"/>
    </source>
</evidence>
<dbReference type="EMBL" id="LO017727">
    <property type="protein sequence ID" value="CRH07315.1"/>
    <property type="molecule type" value="Genomic_DNA"/>
</dbReference>
<accession>A0A1S7LK81</accession>
<name>A0A1S7LK81_MAGMO</name>
<keyword evidence="5" id="KW-0997">Cell inner membrane</keyword>
<dbReference type="AlphaFoldDB" id="A0A1S7LK81"/>
<keyword evidence="3 5" id="KW-1133">Transmembrane helix</keyword>
<feature type="transmembrane region" description="Helical" evidence="5">
    <location>
        <begin position="121"/>
        <end position="139"/>
    </location>
</feature>
<keyword evidence="1 5" id="KW-1003">Cell membrane</keyword>
<dbReference type="GO" id="GO:0005886">
    <property type="term" value="C:plasma membrane"/>
    <property type="evidence" value="ECO:0007669"/>
    <property type="project" value="UniProtKB-SubCell"/>
</dbReference>
<keyword evidence="2 5" id="KW-0812">Transmembrane</keyword>
<feature type="transmembrane region" description="Helical" evidence="5">
    <location>
        <begin position="151"/>
        <end position="169"/>
    </location>
</feature>
<comment type="function">
    <text evidence="5">Plays a role in cell envelope biogenesis, maintenance of cell envelope integrity and membrane homeostasis.</text>
</comment>
<comment type="subcellular location">
    <subcellularLocation>
        <location evidence="5">Cell inner membrane</location>
        <topology evidence="5">Multi-pass membrane protein</topology>
    </subcellularLocation>
</comment>
<dbReference type="PANTHER" id="PTHR36917:SF1">
    <property type="entry name" value="INNER MEMBRANE-SPANNING PROTEIN YCIB"/>
    <property type="match status" value="1"/>
</dbReference>
<dbReference type="PANTHER" id="PTHR36917">
    <property type="entry name" value="INTRACELLULAR SEPTATION PROTEIN A-RELATED"/>
    <property type="match status" value="1"/>
</dbReference>
<evidence type="ECO:0000256" key="5">
    <source>
        <dbReference type="HAMAP-Rule" id="MF_00189"/>
    </source>
</evidence>
<keyword evidence="4 5" id="KW-0472">Membrane</keyword>
<dbReference type="NCBIfam" id="TIGR00997">
    <property type="entry name" value="ispZ"/>
    <property type="match status" value="1"/>
</dbReference>
<dbReference type="InterPro" id="IPR006008">
    <property type="entry name" value="YciB"/>
</dbReference>
<evidence type="ECO:0000256" key="2">
    <source>
        <dbReference type="ARBA" id="ARBA00022692"/>
    </source>
</evidence>
<proteinExistence type="inferred from homology"/>
<evidence type="ECO:0000256" key="6">
    <source>
        <dbReference type="SAM" id="MobiDB-lite"/>
    </source>
</evidence>
<protein>
    <recommendedName>
        <fullName evidence="5">Inner membrane-spanning protein YciB</fullName>
    </recommendedName>
</protein>
<comment type="similarity">
    <text evidence="5">Belongs to the YciB family.</text>
</comment>
<evidence type="ECO:0000256" key="3">
    <source>
        <dbReference type="ARBA" id="ARBA00022989"/>
    </source>
</evidence>
<evidence type="ECO:0000256" key="1">
    <source>
        <dbReference type="ARBA" id="ARBA00022475"/>
    </source>
</evidence>
<feature type="region of interest" description="Disordered" evidence="6">
    <location>
        <begin position="179"/>
        <end position="209"/>
    </location>
</feature>
<dbReference type="HAMAP" id="MF_00189">
    <property type="entry name" value="YciB"/>
    <property type="match status" value="1"/>
</dbReference>
<dbReference type="Pfam" id="PF04279">
    <property type="entry name" value="IspA"/>
    <property type="match status" value="1"/>
</dbReference>
<reference evidence="7" key="1">
    <citation type="submission" date="2015-04" db="EMBL/GenBank/DDBJ databases">
        <authorList>
            <person name="Syromyatnikov M.Y."/>
            <person name="Popov V.N."/>
        </authorList>
    </citation>
    <scope>NUCLEOTIDE SEQUENCE</scope>
    <source>
        <strain evidence="7">MO-1</strain>
    </source>
</reference>
<feature type="compositionally biased region" description="Acidic residues" evidence="6">
    <location>
        <begin position="179"/>
        <end position="192"/>
    </location>
</feature>
<evidence type="ECO:0000313" key="7">
    <source>
        <dbReference type="EMBL" id="CRH07315.1"/>
    </source>
</evidence>
<gene>
    <name evidence="7" type="primary">ispZ</name>
    <name evidence="5" type="synonym">yciB</name>
    <name evidence="7" type="ORF">MAGMO_3175</name>
</gene>
<sequence length="209" mass="23957">MRLIVELLPIIIFFAVYKLDGIYSATAVLILAISTQVAYQWVKHRHVPTMMKITLVLVILFGGATLLLEDPMFIKWKPTILQWILSVGFLLSMFIGKRTLVERLLDAQVTLPKPQWRHLNIAWTLFLLFSGTLNLYVAYQFDEATWVNFKLFGLMGLTILFIIGQAVYMSRYMVEEDQPEAQEEAASDDTEATEQSATAQQPVIQKLRE</sequence>
<organism evidence="7">
    <name type="scientific">Magnetococcus massalia (strain MO-1)</name>
    <dbReference type="NCBI Taxonomy" id="451514"/>
    <lineage>
        <taxon>Bacteria</taxon>
        <taxon>Pseudomonadati</taxon>
        <taxon>Pseudomonadota</taxon>
        <taxon>Magnetococcia</taxon>
        <taxon>Magnetococcales</taxon>
        <taxon>Magnetococcaceae</taxon>
        <taxon>Magnetococcus</taxon>
    </lineage>
</organism>